<feature type="region of interest" description="Disordered" evidence="1">
    <location>
        <begin position="59"/>
        <end position="95"/>
    </location>
</feature>
<dbReference type="EMBL" id="BNBI01000017">
    <property type="protein sequence ID" value="GHF28067.1"/>
    <property type="molecule type" value="Genomic_DNA"/>
</dbReference>
<protein>
    <recommendedName>
        <fullName evidence="4">Transposase</fullName>
    </recommendedName>
</protein>
<evidence type="ECO:0000313" key="3">
    <source>
        <dbReference type="Proteomes" id="UP000630718"/>
    </source>
</evidence>
<reference evidence="2" key="1">
    <citation type="journal article" date="2014" name="Int. J. Syst. Evol. Microbiol.">
        <title>Complete genome sequence of Corynebacterium casei LMG S-19264T (=DSM 44701T), isolated from a smear-ripened cheese.</title>
        <authorList>
            <consortium name="US DOE Joint Genome Institute (JGI-PGF)"/>
            <person name="Walter F."/>
            <person name="Albersmeier A."/>
            <person name="Kalinowski J."/>
            <person name="Ruckert C."/>
        </authorList>
    </citation>
    <scope>NUCLEOTIDE SEQUENCE</scope>
    <source>
        <strain evidence="2">JCM 4477</strain>
    </source>
</reference>
<evidence type="ECO:0008006" key="4">
    <source>
        <dbReference type="Google" id="ProtNLM"/>
    </source>
</evidence>
<proteinExistence type="predicted"/>
<dbReference type="AlphaFoldDB" id="A0A919EAB3"/>
<comment type="caution">
    <text evidence="2">The sequence shown here is derived from an EMBL/GenBank/DDBJ whole genome shotgun (WGS) entry which is preliminary data.</text>
</comment>
<evidence type="ECO:0000256" key="1">
    <source>
        <dbReference type="SAM" id="MobiDB-lite"/>
    </source>
</evidence>
<evidence type="ECO:0000313" key="2">
    <source>
        <dbReference type="EMBL" id="GHF28067.1"/>
    </source>
</evidence>
<organism evidence="2 3">
    <name type="scientific">Streptomyces fumanus</name>
    <dbReference type="NCBI Taxonomy" id="67302"/>
    <lineage>
        <taxon>Bacteria</taxon>
        <taxon>Bacillati</taxon>
        <taxon>Actinomycetota</taxon>
        <taxon>Actinomycetes</taxon>
        <taxon>Kitasatosporales</taxon>
        <taxon>Streptomycetaceae</taxon>
        <taxon>Streptomyces</taxon>
    </lineage>
</organism>
<reference evidence="2" key="2">
    <citation type="submission" date="2020-09" db="EMBL/GenBank/DDBJ databases">
        <authorList>
            <person name="Sun Q."/>
            <person name="Ohkuma M."/>
        </authorList>
    </citation>
    <scope>NUCLEOTIDE SEQUENCE</scope>
    <source>
        <strain evidence="2">JCM 4477</strain>
    </source>
</reference>
<gene>
    <name evidence="2" type="ORF">GCM10018772_62180</name>
</gene>
<dbReference type="Proteomes" id="UP000630718">
    <property type="component" value="Unassembled WGS sequence"/>
</dbReference>
<sequence length="140" mass="15188">MADRVPTADLRPWLDPAEGIWALVKRALGHLAAADLSEITSAVKRVDALTGHVRSFATMLTERQGERPPRLARRRPAGRPAQPPHPPAGIDRDRDDVITGLTLPWSSGVVNGHVNRIKMLKRGASKRCARGGNPGGKDEQ</sequence>
<keyword evidence="3" id="KW-1185">Reference proteome</keyword>
<name>A0A919EAB3_9ACTN</name>
<accession>A0A919EAB3</accession>